<sequence>MFSNLLLNEGEDRLRNDVAIFNNCTIVWSLRDCTRHARGFYNQRAVEITPTTFVVQIEGTRSRMFSTTSSARAGVVKDRRHQYGDSVRDRQLKCSPRHEACDPRVIGHAAMRWRHAIRCKRSTSPNTKAHLSSLRKAPKNGIGLHSGIASARPNARSYSADSRAADRKSSVGSGSSDMLNQKAFSLLDLRQ</sequence>
<keyword evidence="3" id="KW-1185">Reference proteome</keyword>
<organism evidence="2 3">
    <name type="scientific">Eumeta variegata</name>
    <name type="common">Bagworm moth</name>
    <name type="synonym">Eumeta japonica</name>
    <dbReference type="NCBI Taxonomy" id="151549"/>
    <lineage>
        <taxon>Eukaryota</taxon>
        <taxon>Metazoa</taxon>
        <taxon>Ecdysozoa</taxon>
        <taxon>Arthropoda</taxon>
        <taxon>Hexapoda</taxon>
        <taxon>Insecta</taxon>
        <taxon>Pterygota</taxon>
        <taxon>Neoptera</taxon>
        <taxon>Endopterygota</taxon>
        <taxon>Lepidoptera</taxon>
        <taxon>Glossata</taxon>
        <taxon>Ditrysia</taxon>
        <taxon>Tineoidea</taxon>
        <taxon>Psychidae</taxon>
        <taxon>Oiketicinae</taxon>
        <taxon>Eumeta</taxon>
    </lineage>
</organism>
<evidence type="ECO:0000313" key="3">
    <source>
        <dbReference type="Proteomes" id="UP000299102"/>
    </source>
</evidence>
<name>A0A4C1XTZ4_EUMVA</name>
<gene>
    <name evidence="2" type="ORF">EVAR_53469_1</name>
</gene>
<dbReference type="Proteomes" id="UP000299102">
    <property type="component" value="Unassembled WGS sequence"/>
</dbReference>
<comment type="caution">
    <text evidence="2">The sequence shown here is derived from an EMBL/GenBank/DDBJ whole genome shotgun (WGS) entry which is preliminary data.</text>
</comment>
<proteinExistence type="predicted"/>
<reference evidence="2 3" key="1">
    <citation type="journal article" date="2019" name="Commun. Biol.">
        <title>The bagworm genome reveals a unique fibroin gene that provides high tensile strength.</title>
        <authorList>
            <person name="Kono N."/>
            <person name="Nakamura H."/>
            <person name="Ohtoshi R."/>
            <person name="Tomita M."/>
            <person name="Numata K."/>
            <person name="Arakawa K."/>
        </authorList>
    </citation>
    <scope>NUCLEOTIDE SEQUENCE [LARGE SCALE GENOMIC DNA]</scope>
</reference>
<dbReference type="EMBL" id="BGZK01000935">
    <property type="protein sequence ID" value="GBP65659.1"/>
    <property type="molecule type" value="Genomic_DNA"/>
</dbReference>
<dbReference type="AlphaFoldDB" id="A0A4C1XTZ4"/>
<evidence type="ECO:0000313" key="2">
    <source>
        <dbReference type="EMBL" id="GBP65659.1"/>
    </source>
</evidence>
<evidence type="ECO:0000256" key="1">
    <source>
        <dbReference type="SAM" id="MobiDB-lite"/>
    </source>
</evidence>
<accession>A0A4C1XTZ4</accession>
<protein>
    <submittedName>
        <fullName evidence="2">Uncharacterized protein</fullName>
    </submittedName>
</protein>
<feature type="region of interest" description="Disordered" evidence="1">
    <location>
        <begin position="135"/>
        <end position="177"/>
    </location>
</feature>